<keyword evidence="3" id="KW-1185">Reference proteome</keyword>
<gene>
    <name evidence="2" type="ORF">GEV33_002874</name>
</gene>
<sequence length="276" mass="29716">MITGRFNKLNKSLNIGSGPAEAQRETPFQQGAPLTRRCRPDADGGMSYGQTRHPTLHLQIIPANHCPLGHFIFRHIVSTSLMPVNCPANVLITHHLLTPDFIGLFMVAKRPSTTPKTRTLKKFISEKASERTGVAFVEESYKGYSGTLTPGEPMPCGTSMGYPVPGGVFCGLMEVPWAISPERCGSAVMNSAIDGWLLMNPVSLHPSMGNPGWGAPEAAETADNQKPPPPPPAALSGLLDLVLTTTKSSSSKCPVGIRSGCLTLIDHRRAFRRLHS</sequence>
<reference evidence="2" key="1">
    <citation type="journal article" date="2020" name="J Insects Food Feed">
        <title>The yellow mealworm (Tenebrio molitor) genome: a resource for the emerging insects as food and feed industry.</title>
        <authorList>
            <person name="Eriksson T."/>
            <person name="Andere A."/>
            <person name="Kelstrup H."/>
            <person name="Emery V."/>
            <person name="Picard C."/>
        </authorList>
    </citation>
    <scope>NUCLEOTIDE SEQUENCE</scope>
    <source>
        <strain evidence="2">Stoneville</strain>
        <tissue evidence="2">Whole head</tissue>
    </source>
</reference>
<dbReference type="AlphaFoldDB" id="A0A8J6HSM1"/>
<comment type="caution">
    <text evidence="2">The sequence shown here is derived from an EMBL/GenBank/DDBJ whole genome shotgun (WGS) entry which is preliminary data.</text>
</comment>
<feature type="region of interest" description="Disordered" evidence="1">
    <location>
        <begin position="209"/>
        <end position="234"/>
    </location>
</feature>
<evidence type="ECO:0000313" key="2">
    <source>
        <dbReference type="EMBL" id="KAH0819917.1"/>
    </source>
</evidence>
<accession>A0A8J6HSM1</accession>
<dbReference type="EMBL" id="JABDTM020013321">
    <property type="protein sequence ID" value="KAH0819917.1"/>
    <property type="molecule type" value="Genomic_DNA"/>
</dbReference>
<protein>
    <submittedName>
        <fullName evidence="2">Uncharacterized protein</fullName>
    </submittedName>
</protein>
<organism evidence="2 3">
    <name type="scientific">Tenebrio molitor</name>
    <name type="common">Yellow mealworm beetle</name>
    <dbReference type="NCBI Taxonomy" id="7067"/>
    <lineage>
        <taxon>Eukaryota</taxon>
        <taxon>Metazoa</taxon>
        <taxon>Ecdysozoa</taxon>
        <taxon>Arthropoda</taxon>
        <taxon>Hexapoda</taxon>
        <taxon>Insecta</taxon>
        <taxon>Pterygota</taxon>
        <taxon>Neoptera</taxon>
        <taxon>Endopterygota</taxon>
        <taxon>Coleoptera</taxon>
        <taxon>Polyphaga</taxon>
        <taxon>Cucujiformia</taxon>
        <taxon>Tenebrionidae</taxon>
        <taxon>Tenebrio</taxon>
    </lineage>
</organism>
<evidence type="ECO:0000256" key="1">
    <source>
        <dbReference type="SAM" id="MobiDB-lite"/>
    </source>
</evidence>
<reference evidence="2" key="2">
    <citation type="submission" date="2021-08" db="EMBL/GenBank/DDBJ databases">
        <authorList>
            <person name="Eriksson T."/>
        </authorList>
    </citation>
    <scope>NUCLEOTIDE SEQUENCE</scope>
    <source>
        <strain evidence="2">Stoneville</strain>
        <tissue evidence="2">Whole head</tissue>
    </source>
</reference>
<evidence type="ECO:0000313" key="3">
    <source>
        <dbReference type="Proteomes" id="UP000719412"/>
    </source>
</evidence>
<dbReference type="Proteomes" id="UP000719412">
    <property type="component" value="Unassembled WGS sequence"/>
</dbReference>
<name>A0A8J6HSM1_TENMO</name>
<feature type="region of interest" description="Disordered" evidence="1">
    <location>
        <begin position="1"/>
        <end position="29"/>
    </location>
</feature>
<proteinExistence type="predicted"/>